<dbReference type="Gene3D" id="1.10.357.10">
    <property type="entry name" value="Tetracycline Repressor, domain 2"/>
    <property type="match status" value="1"/>
</dbReference>
<dbReference type="SUPFAM" id="SSF46689">
    <property type="entry name" value="Homeodomain-like"/>
    <property type="match status" value="1"/>
</dbReference>
<comment type="caution">
    <text evidence="6">The sequence shown here is derived from an EMBL/GenBank/DDBJ whole genome shotgun (WGS) entry which is preliminary data.</text>
</comment>
<name>A0ABV5LSS9_9ACTN</name>
<keyword evidence="1" id="KW-0805">Transcription regulation</keyword>
<dbReference type="InterPro" id="IPR009057">
    <property type="entry name" value="Homeodomain-like_sf"/>
</dbReference>
<dbReference type="EMBL" id="JBHMDM010000004">
    <property type="protein sequence ID" value="MFB9377137.1"/>
    <property type="molecule type" value="Genomic_DNA"/>
</dbReference>
<keyword evidence="3" id="KW-0804">Transcription</keyword>
<dbReference type="Pfam" id="PF17754">
    <property type="entry name" value="TetR_C_14"/>
    <property type="match status" value="1"/>
</dbReference>
<evidence type="ECO:0000256" key="3">
    <source>
        <dbReference type="ARBA" id="ARBA00023163"/>
    </source>
</evidence>
<evidence type="ECO:0000259" key="5">
    <source>
        <dbReference type="Pfam" id="PF17754"/>
    </source>
</evidence>
<accession>A0ABV5LSS9</accession>
<keyword evidence="2" id="KW-0238">DNA-binding</keyword>
<sequence length="208" mass="22412">MHDDATGGGLREAKKRATRRDLSRATRRLALAEGWEAVTVEQVCAEVGVSVRTFHNYFPSKEDAALGEDPPLGTPGSLETFRAGGPTGDLLVDALTLVDPEVDEETQSDVATTIALAEREPRLLALWLGRAQNREDELRALLAERLGTDSADPRCGTAAALTLTAVRLGWKRWFEDPGTDLATHLHAVQAELRSLLGPAPSRSAGVPR</sequence>
<dbReference type="PANTHER" id="PTHR30055:SF238">
    <property type="entry name" value="MYCOFACTOCIN BIOSYNTHESIS TRANSCRIPTIONAL REGULATOR MFTR-RELATED"/>
    <property type="match status" value="1"/>
</dbReference>
<dbReference type="Proteomes" id="UP001589748">
    <property type="component" value="Unassembled WGS sequence"/>
</dbReference>
<feature type="domain" description="HTH tetR-type" evidence="4">
    <location>
        <begin position="24"/>
        <end position="63"/>
    </location>
</feature>
<dbReference type="Pfam" id="PF00440">
    <property type="entry name" value="TetR_N"/>
    <property type="match status" value="1"/>
</dbReference>
<proteinExistence type="predicted"/>
<dbReference type="InterPro" id="IPR001647">
    <property type="entry name" value="HTH_TetR"/>
</dbReference>
<dbReference type="PANTHER" id="PTHR30055">
    <property type="entry name" value="HTH-TYPE TRANSCRIPTIONAL REGULATOR RUTR"/>
    <property type="match status" value="1"/>
</dbReference>
<evidence type="ECO:0000259" key="4">
    <source>
        <dbReference type="Pfam" id="PF00440"/>
    </source>
</evidence>
<evidence type="ECO:0000313" key="7">
    <source>
        <dbReference type="Proteomes" id="UP001589748"/>
    </source>
</evidence>
<feature type="domain" description="MftR C-terminal" evidence="5">
    <location>
        <begin position="101"/>
        <end position="194"/>
    </location>
</feature>
<organism evidence="6 7">
    <name type="scientific">Kineococcus gynurae</name>
    <dbReference type="NCBI Taxonomy" id="452979"/>
    <lineage>
        <taxon>Bacteria</taxon>
        <taxon>Bacillati</taxon>
        <taxon>Actinomycetota</taxon>
        <taxon>Actinomycetes</taxon>
        <taxon>Kineosporiales</taxon>
        <taxon>Kineosporiaceae</taxon>
        <taxon>Kineococcus</taxon>
    </lineage>
</organism>
<reference evidence="6 7" key="1">
    <citation type="submission" date="2024-09" db="EMBL/GenBank/DDBJ databases">
        <authorList>
            <person name="Sun Q."/>
            <person name="Mori K."/>
        </authorList>
    </citation>
    <scope>NUCLEOTIDE SEQUENCE [LARGE SCALE GENOMIC DNA]</scope>
    <source>
        <strain evidence="6 7">TISTR 1856</strain>
    </source>
</reference>
<keyword evidence="7" id="KW-1185">Reference proteome</keyword>
<gene>
    <name evidence="6" type="ORF">ACFFVI_09150</name>
</gene>
<evidence type="ECO:0000256" key="1">
    <source>
        <dbReference type="ARBA" id="ARBA00023015"/>
    </source>
</evidence>
<evidence type="ECO:0000256" key="2">
    <source>
        <dbReference type="ARBA" id="ARBA00023125"/>
    </source>
</evidence>
<dbReference type="InterPro" id="IPR041347">
    <property type="entry name" value="MftR_C"/>
</dbReference>
<dbReference type="InterPro" id="IPR050109">
    <property type="entry name" value="HTH-type_TetR-like_transc_reg"/>
</dbReference>
<evidence type="ECO:0000313" key="6">
    <source>
        <dbReference type="EMBL" id="MFB9377137.1"/>
    </source>
</evidence>
<dbReference type="RefSeq" id="WP_380135055.1">
    <property type="nucleotide sequence ID" value="NZ_JBHLUI010000003.1"/>
</dbReference>
<protein>
    <submittedName>
        <fullName evidence="6">TetR family transcriptional regulator</fullName>
    </submittedName>
</protein>